<keyword evidence="6" id="KW-0862">Zinc</keyword>
<feature type="domain" description="Neutral/alkaline non-lysosomal ceramidase N-terminal" evidence="9">
    <location>
        <begin position="27"/>
        <end position="524"/>
    </location>
</feature>
<reference evidence="11 12" key="1">
    <citation type="journal article" date="2018" name="Gigascience">
        <title>Genomes of trombidid mites reveal novel predicted allergens and laterally-transferred genes associated with secondary metabolism.</title>
        <authorList>
            <person name="Dong X."/>
            <person name="Chaisiri K."/>
            <person name="Xia D."/>
            <person name="Armstrong S.D."/>
            <person name="Fang Y."/>
            <person name="Donnelly M.J."/>
            <person name="Kadowaki T."/>
            <person name="McGarry J.W."/>
            <person name="Darby A.C."/>
            <person name="Makepeace B.L."/>
        </authorList>
    </citation>
    <scope>NUCLEOTIDE SEQUENCE [LARGE SCALE GENOMIC DNA]</scope>
    <source>
        <strain evidence="11">UoL-UT</strain>
    </source>
</reference>
<keyword evidence="7" id="KW-0443">Lipid metabolism</keyword>
<name>A0A443S714_9ACAR</name>
<dbReference type="GO" id="GO:0016020">
    <property type="term" value="C:membrane"/>
    <property type="evidence" value="ECO:0007669"/>
    <property type="project" value="GOC"/>
</dbReference>
<dbReference type="GO" id="GO:0046514">
    <property type="term" value="P:ceramide catabolic process"/>
    <property type="evidence" value="ECO:0007669"/>
    <property type="project" value="InterPro"/>
</dbReference>
<dbReference type="EC" id="3.5.1.23" evidence="2 7"/>
<proteinExistence type="inferred from homology"/>
<feature type="signal peptide" evidence="8">
    <location>
        <begin position="1"/>
        <end position="19"/>
    </location>
</feature>
<dbReference type="AlphaFoldDB" id="A0A443S714"/>
<dbReference type="InterPro" id="IPR038445">
    <property type="entry name" value="NCDase_C_sf"/>
</dbReference>
<comment type="catalytic activity">
    <reaction evidence="7">
        <text>an N-acylsphing-4-enine + H2O = sphing-4-enine + a fatty acid</text>
        <dbReference type="Rhea" id="RHEA:20856"/>
        <dbReference type="ChEBI" id="CHEBI:15377"/>
        <dbReference type="ChEBI" id="CHEBI:28868"/>
        <dbReference type="ChEBI" id="CHEBI:52639"/>
        <dbReference type="ChEBI" id="CHEBI:57756"/>
        <dbReference type="EC" id="3.5.1.23"/>
    </reaction>
</comment>
<dbReference type="InterPro" id="IPR006823">
    <property type="entry name" value="Ceramidase_alk"/>
</dbReference>
<dbReference type="VEuPathDB" id="VectorBase:LDEU008766"/>
<evidence type="ECO:0000259" key="9">
    <source>
        <dbReference type="Pfam" id="PF04734"/>
    </source>
</evidence>
<keyword evidence="4 7" id="KW-0378">Hydrolase</keyword>
<accession>A0A443S714</accession>
<feature type="active site" description="Nucleophile" evidence="5">
    <location>
        <position position="278"/>
    </location>
</feature>
<feature type="binding site" evidence="6">
    <location>
        <position position="118"/>
    </location>
    <ligand>
        <name>Zn(2+)</name>
        <dbReference type="ChEBI" id="CHEBI:29105"/>
    </ligand>
</feature>
<dbReference type="InterPro" id="IPR031331">
    <property type="entry name" value="NEUT/ALK_ceramidase_C"/>
</dbReference>
<dbReference type="Pfam" id="PF17048">
    <property type="entry name" value="Ceramidse_alk_C"/>
    <property type="match status" value="1"/>
</dbReference>
<feature type="domain" description="Neutral/alkaline non-lysosomal ceramidase C-terminal" evidence="10">
    <location>
        <begin position="528"/>
        <end position="688"/>
    </location>
</feature>
<dbReference type="GO" id="GO:0046872">
    <property type="term" value="F:metal ion binding"/>
    <property type="evidence" value="ECO:0007669"/>
    <property type="project" value="UniProtKB-KW"/>
</dbReference>
<feature type="binding site" evidence="6">
    <location>
        <position position="227"/>
    </location>
    <ligand>
        <name>Zn(2+)</name>
        <dbReference type="ChEBI" id="CHEBI:29105"/>
    </ligand>
</feature>
<evidence type="ECO:0000256" key="1">
    <source>
        <dbReference type="ARBA" id="ARBA00009835"/>
    </source>
</evidence>
<evidence type="ECO:0000313" key="11">
    <source>
        <dbReference type="EMBL" id="RWS23274.1"/>
    </source>
</evidence>
<evidence type="ECO:0000256" key="6">
    <source>
        <dbReference type="PIRSR" id="PIRSR606823-2"/>
    </source>
</evidence>
<keyword evidence="7" id="KW-0746">Sphingolipid metabolism</keyword>
<keyword evidence="8" id="KW-0732">Signal</keyword>
<dbReference type="STRING" id="299467.A0A443S714"/>
<evidence type="ECO:0000256" key="7">
    <source>
        <dbReference type="RuleBase" id="RU366019"/>
    </source>
</evidence>
<evidence type="ECO:0000313" key="12">
    <source>
        <dbReference type="Proteomes" id="UP000288716"/>
    </source>
</evidence>
<dbReference type="InterPro" id="IPR031329">
    <property type="entry name" value="NEUT/ALK_ceramidase_N"/>
</dbReference>
<gene>
    <name evidence="11" type="ORF">B4U80_04402</name>
</gene>
<dbReference type="OrthoDB" id="191371at2759"/>
<keyword evidence="6" id="KW-0479">Metal-binding</keyword>
<dbReference type="Proteomes" id="UP000288716">
    <property type="component" value="Unassembled WGS sequence"/>
</dbReference>
<dbReference type="GO" id="GO:0005576">
    <property type="term" value="C:extracellular region"/>
    <property type="evidence" value="ECO:0007669"/>
    <property type="project" value="TreeGrafter"/>
</dbReference>
<dbReference type="GO" id="GO:0046512">
    <property type="term" value="P:sphingosine biosynthetic process"/>
    <property type="evidence" value="ECO:0007669"/>
    <property type="project" value="TreeGrafter"/>
</dbReference>
<comment type="similarity">
    <text evidence="1 7">Belongs to the neutral ceramidase family.</text>
</comment>
<dbReference type="Pfam" id="PF04734">
    <property type="entry name" value="Ceramidase_alk"/>
    <property type="match status" value="1"/>
</dbReference>
<evidence type="ECO:0000256" key="4">
    <source>
        <dbReference type="ARBA" id="ARBA00022801"/>
    </source>
</evidence>
<evidence type="ECO:0000256" key="8">
    <source>
        <dbReference type="SAM" id="SignalP"/>
    </source>
</evidence>
<dbReference type="Gene3D" id="2.60.40.2300">
    <property type="entry name" value="Neutral/alkaline non-lysosomal ceramidase, C-terminal domain"/>
    <property type="match status" value="1"/>
</dbReference>
<evidence type="ECO:0000256" key="3">
    <source>
        <dbReference type="ARBA" id="ARBA00019235"/>
    </source>
</evidence>
<evidence type="ECO:0000256" key="2">
    <source>
        <dbReference type="ARBA" id="ARBA00011891"/>
    </source>
</evidence>
<dbReference type="PANTHER" id="PTHR12670">
    <property type="entry name" value="CERAMIDASE"/>
    <property type="match status" value="1"/>
</dbReference>
<comment type="caution">
    <text evidence="11">The sequence shown here is derived from an EMBL/GenBank/DDBJ whole genome shotgun (WGS) entry which is preliminary data.</text>
</comment>
<feature type="chain" id="PRO_5018977490" description="Neutral ceramidase" evidence="8">
    <location>
        <begin position="20"/>
        <end position="691"/>
    </location>
</feature>
<protein>
    <recommendedName>
        <fullName evidence="3 7">Neutral ceramidase</fullName>
        <ecNumber evidence="2 7">3.5.1.23</ecNumber>
    </recommendedName>
</protein>
<evidence type="ECO:0000256" key="5">
    <source>
        <dbReference type="PIRSR" id="PIRSR606823-1"/>
    </source>
</evidence>
<dbReference type="PANTHER" id="PTHR12670:SF1">
    <property type="entry name" value="NEUTRAL CERAMIDASE"/>
    <property type="match status" value="1"/>
</dbReference>
<feature type="binding site" evidence="6">
    <location>
        <position position="495"/>
    </location>
    <ligand>
        <name>Zn(2+)</name>
        <dbReference type="ChEBI" id="CHEBI:29105"/>
    </ligand>
</feature>
<feature type="binding site" evidence="6">
    <location>
        <position position="461"/>
    </location>
    <ligand>
        <name>Zn(2+)</name>
        <dbReference type="ChEBI" id="CHEBI:29105"/>
    </ligand>
</feature>
<dbReference type="GO" id="GO:0042759">
    <property type="term" value="P:long-chain fatty acid biosynthetic process"/>
    <property type="evidence" value="ECO:0007669"/>
    <property type="project" value="TreeGrafter"/>
</dbReference>
<comment type="cofactor">
    <cofactor evidence="6">
        <name>Zn(2+)</name>
        <dbReference type="ChEBI" id="CHEBI:29105"/>
    </cofactor>
    <text evidence="6">Binds 1 zinc ion per subunit.</text>
</comment>
<dbReference type="GO" id="GO:0017040">
    <property type="term" value="F:N-acylsphingosine amidohydrolase activity"/>
    <property type="evidence" value="ECO:0007669"/>
    <property type="project" value="UniProtKB-UniRule"/>
</dbReference>
<evidence type="ECO:0000259" key="10">
    <source>
        <dbReference type="Pfam" id="PF17048"/>
    </source>
</evidence>
<organism evidence="11 12">
    <name type="scientific">Leptotrombidium deliense</name>
    <dbReference type="NCBI Taxonomy" id="299467"/>
    <lineage>
        <taxon>Eukaryota</taxon>
        <taxon>Metazoa</taxon>
        <taxon>Ecdysozoa</taxon>
        <taxon>Arthropoda</taxon>
        <taxon>Chelicerata</taxon>
        <taxon>Arachnida</taxon>
        <taxon>Acari</taxon>
        <taxon>Acariformes</taxon>
        <taxon>Trombidiformes</taxon>
        <taxon>Prostigmata</taxon>
        <taxon>Anystina</taxon>
        <taxon>Parasitengona</taxon>
        <taxon>Trombiculoidea</taxon>
        <taxon>Trombiculidae</taxon>
        <taxon>Leptotrombidium</taxon>
    </lineage>
</organism>
<sequence length="691" mass="76471">MTHLAFIVLSLMSVIFADASQDADNEYEIGVGIADITGPAAEINMMGYAKVGQDTSGIHFRLFSRAFIVVDKEGNRICYITADLGMIDMLVKLEVVKVLNTKYNGLYNEKNVMIAGTHTHSGPGGFLQYVLYIITSQGFIHQNFEVIVDGIVRSIDKAHNNLVKGHIYYNEGELLDASINRSPTAYENNPSDEKAKYAHNTDKTMHLLKFTKLNGDPLGVLCWFAVHPTSMNNTNKLISGDNKGHASMLFEQQLNKDSLPGKGPFVAGFANANLGDVSPNLKGPHCSDTGLPCDILTSSCGGKEQCVASGPGSNMFESTRIIAERQYVKAKQLFDNATLMVKGKVAFIHQYVDMANVSVLLSNGSVEKTCKPAMGYSFAAGTTDGPGAFDFKQGTTTSNPFWNLVRDFLSKPTKELSDCHKPKPILLATGQMHFPYEWQPKILPTQVLRIGDVFIAGVPAEFTTMSGRRLKETLRNVTKSSQVILSGLSNAYSSYVATFEEYQQQRYEGASTIFGPHTLNAYIQQFIKLTQNMLNDTKIDDGPTPPNLLSKQISLKPGVVFDSAPLGTNYGDCILDVSESYTPGSVVTVKFISGHPRNNLMTENTFLTVERLNEESGKWEVIATDASWETKFIWERTNAILGHSQVTVVWEIPENVKPGTYKVYHYGYHKNIFQEIKSYFGQTKEFQVMKK</sequence>
<dbReference type="EMBL" id="NCKV01006784">
    <property type="protein sequence ID" value="RWS23274.1"/>
    <property type="molecule type" value="Genomic_DNA"/>
</dbReference>
<keyword evidence="12" id="KW-1185">Reference proteome</keyword>